<proteinExistence type="predicted"/>
<evidence type="ECO:0000313" key="3">
    <source>
        <dbReference type="Proteomes" id="UP000503017"/>
    </source>
</evidence>
<keyword evidence="1" id="KW-0732">Signal</keyword>
<name>A0A6M7WNX8_RHILI</name>
<evidence type="ECO:0008006" key="4">
    <source>
        <dbReference type="Google" id="ProtNLM"/>
    </source>
</evidence>
<dbReference type="AlphaFoldDB" id="A0A6M7WNX8"/>
<feature type="signal peptide" evidence="1">
    <location>
        <begin position="1"/>
        <end position="22"/>
    </location>
</feature>
<feature type="chain" id="PRO_5027112411" description="DUF3551 domain-containing protein" evidence="1">
    <location>
        <begin position="23"/>
        <end position="74"/>
    </location>
</feature>
<dbReference type="RefSeq" id="WP_027030319.1">
    <property type="nucleotide sequence ID" value="NZ_CP033367.1"/>
</dbReference>
<protein>
    <recommendedName>
        <fullName evidence="4">DUF3551 domain-containing protein</fullName>
    </recommendedName>
</protein>
<gene>
    <name evidence="2" type="ORF">EB235_14575</name>
</gene>
<organism evidence="2 3">
    <name type="scientific">Mesorhizobium loti R88b</name>
    <dbReference type="NCBI Taxonomy" id="935548"/>
    <lineage>
        <taxon>Bacteria</taxon>
        <taxon>Pseudomonadati</taxon>
        <taxon>Pseudomonadota</taxon>
        <taxon>Alphaproteobacteria</taxon>
        <taxon>Hyphomicrobiales</taxon>
        <taxon>Phyllobacteriaceae</taxon>
        <taxon>Mesorhizobium</taxon>
    </lineage>
</organism>
<reference evidence="2 3" key="1">
    <citation type="submission" date="2018-10" db="EMBL/GenBank/DDBJ databases">
        <authorList>
            <person name="Perry B.J."/>
            <person name="Sullivan J.T."/>
            <person name="Murphy R.J.T."/>
            <person name="Ramsay J.P."/>
            <person name="Ronson C.W."/>
        </authorList>
    </citation>
    <scope>NUCLEOTIDE SEQUENCE [LARGE SCALE GENOMIC DNA]</scope>
    <source>
        <strain evidence="2 3">R88b</strain>
    </source>
</reference>
<sequence length="74" mass="7880">MKIFYAVMIAAVALVSSNEAFARYTTTQGPCAVDANRFCGGGVLTTGAAPKCLADHKDQLSASCKARLFKHKKK</sequence>
<accession>A0A6M7WNX8</accession>
<evidence type="ECO:0000256" key="1">
    <source>
        <dbReference type="SAM" id="SignalP"/>
    </source>
</evidence>
<dbReference type="Proteomes" id="UP000503017">
    <property type="component" value="Chromosome"/>
</dbReference>
<evidence type="ECO:0000313" key="2">
    <source>
        <dbReference type="EMBL" id="QKD02573.1"/>
    </source>
</evidence>
<dbReference type="EMBL" id="CP033367">
    <property type="protein sequence ID" value="QKD02573.1"/>
    <property type="molecule type" value="Genomic_DNA"/>
</dbReference>